<evidence type="ECO:0000256" key="6">
    <source>
        <dbReference type="ARBA" id="ARBA00022692"/>
    </source>
</evidence>
<keyword evidence="4" id="KW-0444">Lipid biosynthesis</keyword>
<dbReference type="RefSeq" id="WP_013687132.1">
    <property type="nucleotide sequence ID" value="NC_015321.1"/>
</dbReference>
<feature type="binding site" evidence="17">
    <location>
        <position position="29"/>
    </location>
    <ligand>
        <name>ATP</name>
        <dbReference type="ChEBI" id="CHEBI:30616"/>
    </ligand>
</feature>
<dbReference type="GO" id="GO:0008654">
    <property type="term" value="P:phospholipid biosynthetic process"/>
    <property type="evidence" value="ECO:0007669"/>
    <property type="project" value="UniProtKB-KW"/>
</dbReference>
<keyword evidence="3" id="KW-1003">Cell membrane</keyword>
<evidence type="ECO:0000256" key="8">
    <source>
        <dbReference type="ARBA" id="ARBA00022777"/>
    </source>
</evidence>
<evidence type="ECO:0000256" key="18">
    <source>
        <dbReference type="PIRSR" id="PIRSR600829-4"/>
    </source>
</evidence>
<feature type="binding site" evidence="18">
    <location>
        <position position="77"/>
    </location>
    <ligand>
        <name>a divalent metal cation</name>
        <dbReference type="ChEBI" id="CHEBI:60240"/>
    </ligand>
</feature>
<evidence type="ECO:0000256" key="12">
    <source>
        <dbReference type="ARBA" id="ARBA00023136"/>
    </source>
</evidence>
<evidence type="ECO:0000256" key="10">
    <source>
        <dbReference type="ARBA" id="ARBA00022989"/>
    </source>
</evidence>
<dbReference type="Proteomes" id="UP000007463">
    <property type="component" value="Chromosome"/>
</dbReference>
<dbReference type="GO" id="GO:0046872">
    <property type="term" value="F:metal ion binding"/>
    <property type="evidence" value="ECO:0007669"/>
    <property type="project" value="UniProtKB-KW"/>
</dbReference>
<feature type="transmembrane region" description="Helical" evidence="19">
    <location>
        <begin position="57"/>
        <end position="76"/>
    </location>
</feature>
<keyword evidence="5" id="KW-0808">Transferase</keyword>
<keyword evidence="12 19" id="KW-0472">Membrane</keyword>
<keyword evidence="9 17" id="KW-0067">ATP-binding</keyword>
<feature type="binding site" evidence="16">
    <location>
        <position position="70"/>
    </location>
    <ligand>
        <name>substrate</name>
    </ligand>
</feature>
<keyword evidence="7 17" id="KW-0547">Nucleotide-binding</keyword>
<keyword evidence="10 19" id="KW-1133">Transmembrane helix</keyword>
<dbReference type="PANTHER" id="PTHR34299:SF1">
    <property type="entry name" value="DIACYLGLYCEROL KINASE"/>
    <property type="match status" value="1"/>
</dbReference>
<accession>F2ICB6</accession>
<evidence type="ECO:0000256" key="4">
    <source>
        <dbReference type="ARBA" id="ARBA00022516"/>
    </source>
</evidence>
<dbReference type="CDD" id="cd14265">
    <property type="entry name" value="UDPK_IM_like"/>
    <property type="match status" value="1"/>
</dbReference>
<dbReference type="InterPro" id="IPR036945">
    <property type="entry name" value="DAGK_sf"/>
</dbReference>
<keyword evidence="18" id="KW-0460">Magnesium</keyword>
<keyword evidence="13" id="KW-0594">Phospholipid biosynthesis</keyword>
<keyword evidence="8 20" id="KW-0418">Kinase</keyword>
<comment type="similarity">
    <text evidence="2">Belongs to the bacterial diacylglycerol kinase family.</text>
</comment>
<dbReference type="GO" id="GO:0016301">
    <property type="term" value="F:kinase activity"/>
    <property type="evidence" value="ECO:0007669"/>
    <property type="project" value="UniProtKB-KW"/>
</dbReference>
<evidence type="ECO:0000256" key="2">
    <source>
        <dbReference type="ARBA" id="ARBA00005967"/>
    </source>
</evidence>
<keyword evidence="14" id="KW-1208">Phospholipid metabolism</keyword>
<evidence type="ECO:0000256" key="1">
    <source>
        <dbReference type="ARBA" id="ARBA00004651"/>
    </source>
</evidence>
<dbReference type="PANTHER" id="PTHR34299">
    <property type="entry name" value="DIACYLGLYCEROL KINASE"/>
    <property type="match status" value="1"/>
</dbReference>
<evidence type="ECO:0000256" key="19">
    <source>
        <dbReference type="SAM" id="Phobius"/>
    </source>
</evidence>
<sequence>MSKHTFSISARIKSFKYAFAGLKILFIEEHNARIHLVSALIAIILGVVLKISLNEWIVLVIVMGLVFICELINTSLEAMADFASPEKHPQIKKVKDLAAASVLIGALVALVVGIIIFCPKIHHIIYN</sequence>
<keyword evidence="11" id="KW-0443">Lipid metabolism</keyword>
<evidence type="ECO:0000256" key="17">
    <source>
        <dbReference type="PIRSR" id="PIRSR600829-3"/>
    </source>
</evidence>
<evidence type="ECO:0000256" key="14">
    <source>
        <dbReference type="ARBA" id="ARBA00023264"/>
    </source>
</evidence>
<feature type="transmembrane region" description="Helical" evidence="19">
    <location>
        <begin position="32"/>
        <end position="51"/>
    </location>
</feature>
<evidence type="ECO:0000256" key="3">
    <source>
        <dbReference type="ARBA" id="ARBA00022475"/>
    </source>
</evidence>
<name>F2ICB6_FLUTR</name>
<dbReference type="InterPro" id="IPR000829">
    <property type="entry name" value="DAGK"/>
</dbReference>
<evidence type="ECO:0000256" key="15">
    <source>
        <dbReference type="PIRSR" id="PIRSR600829-1"/>
    </source>
</evidence>
<dbReference type="OrthoDB" id="1493837at2"/>
<proteinExistence type="inferred from homology"/>
<organism evidence="20 21">
    <name type="scientific">Fluviicola taffensis (strain DSM 16823 / NCIMB 13979 / RW262)</name>
    <dbReference type="NCBI Taxonomy" id="755732"/>
    <lineage>
        <taxon>Bacteria</taxon>
        <taxon>Pseudomonadati</taxon>
        <taxon>Bacteroidota</taxon>
        <taxon>Flavobacteriia</taxon>
        <taxon>Flavobacteriales</taxon>
        <taxon>Crocinitomicaceae</taxon>
        <taxon>Fluviicola</taxon>
    </lineage>
</organism>
<feature type="transmembrane region" description="Helical" evidence="19">
    <location>
        <begin position="97"/>
        <end position="117"/>
    </location>
</feature>
<dbReference type="eggNOG" id="COG0818">
    <property type="taxonomic scope" value="Bacteria"/>
</dbReference>
<evidence type="ECO:0000256" key="5">
    <source>
        <dbReference type="ARBA" id="ARBA00022679"/>
    </source>
</evidence>
<evidence type="ECO:0000256" key="7">
    <source>
        <dbReference type="ARBA" id="ARBA00022741"/>
    </source>
</evidence>
<keyword evidence="6 19" id="KW-0812">Transmembrane</keyword>
<dbReference type="HOGENOM" id="CLU_112343_2_2_10"/>
<keyword evidence="21" id="KW-1185">Reference proteome</keyword>
<reference evidence="21" key="2">
    <citation type="submission" date="2011-02" db="EMBL/GenBank/DDBJ databases">
        <title>The complete genome of Fluviicola taffensis DSM 16823.</title>
        <authorList>
            <consortium name="US DOE Joint Genome Institute (JGI-PGF)"/>
            <person name="Lucas S."/>
            <person name="Copeland A."/>
            <person name="Lapidus A."/>
            <person name="Bruce D."/>
            <person name="Goodwin L."/>
            <person name="Pitluck S."/>
            <person name="Kyrpides N."/>
            <person name="Mavromatis K."/>
            <person name="Ivanova N."/>
            <person name="Mikhailova N."/>
            <person name="Pagani I."/>
            <person name="Chertkov O."/>
            <person name="Detter J.C."/>
            <person name="Han C."/>
            <person name="Tapia R."/>
            <person name="Land M."/>
            <person name="Hauser L."/>
            <person name="Markowitz V."/>
            <person name="Cheng J.-F."/>
            <person name="Hugenholtz P."/>
            <person name="Woyke T."/>
            <person name="Wu D."/>
            <person name="Tindall B."/>
            <person name="Pomrenke H.G."/>
            <person name="Brambilla E."/>
            <person name="Klenk H.-P."/>
            <person name="Eisen J.A."/>
        </authorList>
    </citation>
    <scope>NUCLEOTIDE SEQUENCE [LARGE SCALE GENOMIC DNA]</scope>
    <source>
        <strain evidence="21">DSM 16823 / RW262 / RW262</strain>
    </source>
</reference>
<gene>
    <name evidence="20" type="ordered locus">Fluta_2376</name>
</gene>
<keyword evidence="18" id="KW-0479">Metal-binding</keyword>
<comment type="cofactor">
    <cofactor evidence="18">
        <name>Mg(2+)</name>
        <dbReference type="ChEBI" id="CHEBI:18420"/>
    </cofactor>
    <text evidence="18">Mn(2+), Zn(2+), Cd(2+) and Co(2+) support activity to lesser extents.</text>
</comment>
<dbReference type="EMBL" id="CP002542">
    <property type="protein sequence ID" value="AEA44362.1"/>
    <property type="molecule type" value="Genomic_DNA"/>
</dbReference>
<dbReference type="Gene3D" id="1.10.287.3610">
    <property type="match status" value="1"/>
</dbReference>
<feature type="binding site" evidence="18">
    <location>
        <position position="29"/>
    </location>
    <ligand>
        <name>a divalent metal cation</name>
        <dbReference type="ChEBI" id="CHEBI:60240"/>
    </ligand>
</feature>
<dbReference type="Pfam" id="PF01219">
    <property type="entry name" value="DAGK_prokar"/>
    <property type="match status" value="1"/>
</dbReference>
<feature type="binding site" evidence="17">
    <location>
        <begin position="86"/>
        <end position="88"/>
    </location>
    <ligand>
        <name>ATP</name>
        <dbReference type="ChEBI" id="CHEBI:30616"/>
    </ligand>
</feature>
<dbReference type="AlphaFoldDB" id="F2ICB6"/>
<dbReference type="GO" id="GO:0005524">
    <property type="term" value="F:ATP binding"/>
    <property type="evidence" value="ECO:0007669"/>
    <property type="project" value="UniProtKB-KW"/>
</dbReference>
<evidence type="ECO:0000313" key="21">
    <source>
        <dbReference type="Proteomes" id="UP000007463"/>
    </source>
</evidence>
<evidence type="ECO:0000313" key="20">
    <source>
        <dbReference type="EMBL" id="AEA44362.1"/>
    </source>
</evidence>
<evidence type="ECO:0000256" key="16">
    <source>
        <dbReference type="PIRSR" id="PIRSR600829-2"/>
    </source>
</evidence>
<dbReference type="InterPro" id="IPR033717">
    <property type="entry name" value="UDPK"/>
</dbReference>
<evidence type="ECO:0000256" key="11">
    <source>
        <dbReference type="ARBA" id="ARBA00023098"/>
    </source>
</evidence>
<dbReference type="KEGG" id="fte:Fluta_2376"/>
<dbReference type="GO" id="GO:0005886">
    <property type="term" value="C:plasma membrane"/>
    <property type="evidence" value="ECO:0007669"/>
    <property type="project" value="UniProtKB-SubCell"/>
</dbReference>
<feature type="binding site" evidence="17">
    <location>
        <position position="77"/>
    </location>
    <ligand>
        <name>ATP</name>
        <dbReference type="ChEBI" id="CHEBI:30616"/>
    </ligand>
</feature>
<evidence type="ECO:0000256" key="9">
    <source>
        <dbReference type="ARBA" id="ARBA00022840"/>
    </source>
</evidence>
<evidence type="ECO:0000256" key="13">
    <source>
        <dbReference type="ARBA" id="ARBA00023209"/>
    </source>
</evidence>
<feature type="binding site" evidence="17">
    <location>
        <position position="17"/>
    </location>
    <ligand>
        <name>ATP</name>
        <dbReference type="ChEBI" id="CHEBI:30616"/>
    </ligand>
</feature>
<protein>
    <submittedName>
        <fullName evidence="20">Diacylglycerol kinase</fullName>
    </submittedName>
</protein>
<feature type="binding site" evidence="17">
    <location>
        <begin position="95"/>
        <end position="96"/>
    </location>
    <ligand>
        <name>ATP</name>
        <dbReference type="ChEBI" id="CHEBI:30616"/>
    </ligand>
</feature>
<feature type="active site" description="Proton acceptor" evidence="15">
    <location>
        <position position="70"/>
    </location>
</feature>
<comment type="subcellular location">
    <subcellularLocation>
        <location evidence="1">Cell membrane</location>
        <topology evidence="1">Multi-pass membrane protein</topology>
    </subcellularLocation>
</comment>
<reference evidence="20 21" key="1">
    <citation type="journal article" date="2011" name="Stand. Genomic Sci.">
        <title>Complete genome sequence of the gliding freshwater bacterium Fluviicola taffensis type strain (RW262).</title>
        <authorList>
            <person name="Woyke T."/>
            <person name="Chertkov O."/>
            <person name="Lapidus A."/>
            <person name="Nolan M."/>
            <person name="Lucas S."/>
            <person name="Del Rio T.G."/>
            <person name="Tice H."/>
            <person name="Cheng J.F."/>
            <person name="Tapia R."/>
            <person name="Han C."/>
            <person name="Goodwin L."/>
            <person name="Pitluck S."/>
            <person name="Liolios K."/>
            <person name="Pagani I."/>
            <person name="Ivanova N."/>
            <person name="Huntemann M."/>
            <person name="Mavromatis K."/>
            <person name="Mikhailova N."/>
            <person name="Pati A."/>
            <person name="Chen A."/>
            <person name="Palaniappan K."/>
            <person name="Land M."/>
            <person name="Hauser L."/>
            <person name="Brambilla E.M."/>
            <person name="Rohde M."/>
            <person name="Mwirichia R."/>
            <person name="Sikorski J."/>
            <person name="Tindall B.J."/>
            <person name="Goker M."/>
            <person name="Bristow J."/>
            <person name="Eisen J.A."/>
            <person name="Markowitz V."/>
            <person name="Hugenholtz P."/>
            <person name="Klenk H.P."/>
            <person name="Kyrpides N.C."/>
        </authorList>
    </citation>
    <scope>NUCLEOTIDE SEQUENCE [LARGE SCALE GENOMIC DNA]</scope>
    <source>
        <strain evidence="21">DSM 16823 / RW262 / RW262</strain>
    </source>
</reference>
<dbReference type="STRING" id="755732.Fluta_2376"/>